<name>A0A9W6K4N4_9PSED</name>
<evidence type="ECO:0000259" key="4">
    <source>
        <dbReference type="Pfam" id="PF08242"/>
    </source>
</evidence>
<dbReference type="GO" id="GO:0008168">
    <property type="term" value="F:methyltransferase activity"/>
    <property type="evidence" value="ECO:0007669"/>
    <property type="project" value="UniProtKB-KW"/>
</dbReference>
<keyword evidence="3" id="KW-0949">S-adenosyl-L-methionine</keyword>
<evidence type="ECO:0000256" key="1">
    <source>
        <dbReference type="ARBA" id="ARBA00022603"/>
    </source>
</evidence>
<proteinExistence type="predicted"/>
<dbReference type="Proteomes" id="UP001143328">
    <property type="component" value="Unassembled WGS sequence"/>
</dbReference>
<evidence type="ECO:0000256" key="3">
    <source>
        <dbReference type="ARBA" id="ARBA00022691"/>
    </source>
</evidence>
<dbReference type="CDD" id="cd02440">
    <property type="entry name" value="AdoMet_MTases"/>
    <property type="match status" value="1"/>
</dbReference>
<keyword evidence="2" id="KW-0808">Transferase</keyword>
<sequence>MPEDSRVKGKRIAIDYDDTLAFFEERGTREYTSALSSTMYQDNEPQLVEQRDQREKQLIAPLLGLDRISSVLDIGCGIGRWGWLIGEHAPQARYLGIDFSPALVEKARAEAVNRGHPGLSFQTMSATDIRPAELTLAPPYDLVLISGLLIYLNDADCLSLLHAAARLCAPGGRIYLREPVGVDARFTLNRFYSNELSHEYSAIYRTIEELNTMLDEALAGVAFDTVNADFLFPETLEKRVETRQYFMVMQRRG</sequence>
<comment type="caution">
    <text evidence="5">The sequence shown here is derived from an EMBL/GenBank/DDBJ whole genome shotgun (WGS) entry which is preliminary data.</text>
</comment>
<dbReference type="SUPFAM" id="SSF53335">
    <property type="entry name" value="S-adenosyl-L-methionine-dependent methyltransferases"/>
    <property type="match status" value="1"/>
</dbReference>
<feature type="domain" description="Methyltransferase type 12" evidence="4">
    <location>
        <begin position="72"/>
        <end position="174"/>
    </location>
</feature>
<dbReference type="Pfam" id="PF08242">
    <property type="entry name" value="Methyltransf_12"/>
    <property type="match status" value="1"/>
</dbReference>
<dbReference type="PANTHER" id="PTHR43464">
    <property type="entry name" value="METHYLTRANSFERASE"/>
    <property type="match status" value="1"/>
</dbReference>
<organism evidence="5 6">
    <name type="scientific">Pseudomonas turukhanskensis</name>
    <dbReference type="NCBI Taxonomy" id="1806536"/>
    <lineage>
        <taxon>Bacteria</taxon>
        <taxon>Pseudomonadati</taxon>
        <taxon>Pseudomonadota</taxon>
        <taxon>Gammaproteobacteria</taxon>
        <taxon>Pseudomonadales</taxon>
        <taxon>Pseudomonadaceae</taxon>
        <taxon>Pseudomonas</taxon>
    </lineage>
</organism>
<dbReference type="EMBL" id="BSFN01000006">
    <property type="protein sequence ID" value="GLK89445.1"/>
    <property type="molecule type" value="Genomic_DNA"/>
</dbReference>
<protein>
    <recommendedName>
        <fullName evidence="4">Methyltransferase type 12 domain-containing protein</fullName>
    </recommendedName>
</protein>
<dbReference type="GO" id="GO:0032259">
    <property type="term" value="P:methylation"/>
    <property type="evidence" value="ECO:0007669"/>
    <property type="project" value="UniProtKB-KW"/>
</dbReference>
<accession>A0A9W6K4N4</accession>
<keyword evidence="1" id="KW-0489">Methyltransferase</keyword>
<keyword evidence="6" id="KW-1185">Reference proteome</keyword>
<evidence type="ECO:0000256" key="2">
    <source>
        <dbReference type="ARBA" id="ARBA00022679"/>
    </source>
</evidence>
<dbReference type="Gene3D" id="3.40.50.150">
    <property type="entry name" value="Vaccinia Virus protein VP39"/>
    <property type="match status" value="1"/>
</dbReference>
<evidence type="ECO:0000313" key="6">
    <source>
        <dbReference type="Proteomes" id="UP001143328"/>
    </source>
</evidence>
<reference evidence="5" key="2">
    <citation type="submission" date="2023-01" db="EMBL/GenBank/DDBJ databases">
        <authorList>
            <person name="Sun Q."/>
            <person name="Evtushenko L."/>
        </authorList>
    </citation>
    <scope>NUCLEOTIDE SEQUENCE</scope>
    <source>
        <strain evidence="5">VKM B-2935</strain>
    </source>
</reference>
<dbReference type="PANTHER" id="PTHR43464:SF19">
    <property type="entry name" value="UBIQUINONE BIOSYNTHESIS O-METHYLTRANSFERASE, MITOCHONDRIAL"/>
    <property type="match status" value="1"/>
</dbReference>
<dbReference type="AlphaFoldDB" id="A0A9W6K4N4"/>
<dbReference type="InterPro" id="IPR013217">
    <property type="entry name" value="Methyltransf_12"/>
</dbReference>
<reference evidence="5" key="1">
    <citation type="journal article" date="2014" name="Int. J. Syst. Evol. Microbiol.">
        <title>Complete genome sequence of Corynebacterium casei LMG S-19264T (=DSM 44701T), isolated from a smear-ripened cheese.</title>
        <authorList>
            <consortium name="US DOE Joint Genome Institute (JGI-PGF)"/>
            <person name="Walter F."/>
            <person name="Albersmeier A."/>
            <person name="Kalinowski J."/>
            <person name="Ruckert C."/>
        </authorList>
    </citation>
    <scope>NUCLEOTIDE SEQUENCE</scope>
    <source>
        <strain evidence="5">VKM B-2935</strain>
    </source>
</reference>
<dbReference type="InterPro" id="IPR029063">
    <property type="entry name" value="SAM-dependent_MTases_sf"/>
</dbReference>
<gene>
    <name evidence="5" type="ORF">GCM10017655_25070</name>
</gene>
<evidence type="ECO:0000313" key="5">
    <source>
        <dbReference type="EMBL" id="GLK89445.1"/>
    </source>
</evidence>
<dbReference type="RefSeq" id="WP_271195640.1">
    <property type="nucleotide sequence ID" value="NZ_BSFN01000006.1"/>
</dbReference>